<dbReference type="InterPro" id="IPR024079">
    <property type="entry name" value="MetalloPept_cat_dom_sf"/>
</dbReference>
<dbReference type="SUPFAM" id="SSF55486">
    <property type="entry name" value="Metalloproteases ('zincins'), catalytic domain"/>
    <property type="match status" value="1"/>
</dbReference>
<evidence type="ECO:0000256" key="1">
    <source>
        <dbReference type="SAM" id="SignalP"/>
    </source>
</evidence>
<feature type="signal peptide" evidence="1">
    <location>
        <begin position="1"/>
        <end position="30"/>
    </location>
</feature>
<evidence type="ECO:0000313" key="4">
    <source>
        <dbReference type="Proteomes" id="UP000739538"/>
    </source>
</evidence>
<sequence length="770" mass="81900">MRIPSPLTSLTCRASVAAAFGVVCAGSVLAAPAFVRVDESAITHKGARLNAPEAFETVQFDLNELNKQLLRAPLARSNSRAEAPVIDLPMPDGSKVQFRVYESPVMAPELQAKYPEIRTYEGYGLTDDADFCRFSLTEFGFHGLIFTPTGSVWIDPYQSGDLETCSVFYKADYRRADGSTQPSFECDLHSEPDALAEAEAAAISSGYSRGTTSTGPSLHTYRTVVAATGEYTQFHGGTVAAGMAAIVVAMNRVNGVYQRDVSVFMELVANNDLVVYTNGSTDPYTNNNGGTMLSQNQANLNAVIGNSNFDIGHVFSTGGGGIASLGCVCVSSRKAQGVTGLNSPTGDTFYIDYVAHEMGHQFGATHSFNGSNGSCGGGNRTASTAYEPGSGSTIMAYAGICGSHNIQQHSDDYFHNISFEQIRAFTETGSGSTCDVETATGNDAPSVNSDIGGDFTIPRSTAFELIGSATDPNGDDLTYCWEEMDLGPAGDWRTPTGNAPAFRTWDPVTEPNRIIPRISNLVNNTMPSGEVHVAYDRNFRFRLTCRDGLGGTNWATAQLIGLDSGSGPFTVTSPNTNGIEWSGGTTETVTWDVAGTNVAPVSCANVNIELSTDGGFTYPITLLANTPNDGSANVSVPVLETTTARVRVKAADNIFFDISNFNISISGDPSAVGDELTAANRGLHAEPNPFSAITHVFFDLEQDAPVSVQVFTPSGRLIQTLAEGIRPAGRNSVAWDGTDTNGRQMPAGVYFYRFQSGSKVETKQLVLVKD</sequence>
<dbReference type="Proteomes" id="UP000739538">
    <property type="component" value="Unassembled WGS sequence"/>
</dbReference>
<dbReference type="AlphaFoldDB" id="A0A956SBN8"/>
<feature type="chain" id="PRO_5036957535" evidence="1">
    <location>
        <begin position="31"/>
        <end position="770"/>
    </location>
</feature>
<comment type="caution">
    <text evidence="3">The sequence shown here is derived from an EMBL/GenBank/DDBJ whole genome shotgun (WGS) entry which is preliminary data.</text>
</comment>
<protein>
    <submittedName>
        <fullName evidence="3">T9SS type A sorting domain-containing protein</fullName>
    </submittedName>
</protein>
<organism evidence="3 4">
    <name type="scientific">Eiseniibacteriota bacterium</name>
    <dbReference type="NCBI Taxonomy" id="2212470"/>
    <lineage>
        <taxon>Bacteria</taxon>
        <taxon>Candidatus Eiseniibacteriota</taxon>
    </lineage>
</organism>
<keyword evidence="1" id="KW-0732">Signal</keyword>
<dbReference type="Pfam" id="PF13583">
    <property type="entry name" value="Reprolysin_4"/>
    <property type="match status" value="1"/>
</dbReference>
<dbReference type="GO" id="GO:0008237">
    <property type="term" value="F:metallopeptidase activity"/>
    <property type="evidence" value="ECO:0007669"/>
    <property type="project" value="InterPro"/>
</dbReference>
<proteinExistence type="predicted"/>
<dbReference type="EMBL" id="JAGQHS010000005">
    <property type="protein sequence ID" value="MCA9754550.1"/>
    <property type="molecule type" value="Genomic_DNA"/>
</dbReference>
<accession>A0A956SBN8</accession>
<dbReference type="PANTHER" id="PTHR11905:SF159">
    <property type="entry name" value="ADAM METALLOPROTEASE"/>
    <property type="match status" value="1"/>
</dbReference>
<evidence type="ECO:0000313" key="3">
    <source>
        <dbReference type="EMBL" id="MCA9754550.1"/>
    </source>
</evidence>
<dbReference type="PANTHER" id="PTHR11905">
    <property type="entry name" value="ADAM A DISINTEGRIN AND METALLOPROTEASE DOMAIN"/>
    <property type="match status" value="1"/>
</dbReference>
<evidence type="ECO:0000259" key="2">
    <source>
        <dbReference type="Pfam" id="PF13860"/>
    </source>
</evidence>
<dbReference type="Gene3D" id="2.60.40.4070">
    <property type="match status" value="1"/>
</dbReference>
<gene>
    <name evidence="3" type="ORF">KDA27_02020</name>
</gene>
<reference evidence="3" key="2">
    <citation type="journal article" date="2021" name="Microbiome">
        <title>Successional dynamics and alternative stable states in a saline activated sludge microbial community over 9 years.</title>
        <authorList>
            <person name="Wang Y."/>
            <person name="Ye J."/>
            <person name="Ju F."/>
            <person name="Liu L."/>
            <person name="Boyd J.A."/>
            <person name="Deng Y."/>
            <person name="Parks D.H."/>
            <person name="Jiang X."/>
            <person name="Yin X."/>
            <person name="Woodcroft B.J."/>
            <person name="Tyson G.W."/>
            <person name="Hugenholtz P."/>
            <person name="Polz M.F."/>
            <person name="Zhang T."/>
        </authorList>
    </citation>
    <scope>NUCLEOTIDE SEQUENCE</scope>
    <source>
        <strain evidence="3">HKST-UBA02</strain>
    </source>
</reference>
<reference evidence="3" key="1">
    <citation type="submission" date="2020-04" db="EMBL/GenBank/DDBJ databases">
        <authorList>
            <person name="Zhang T."/>
        </authorList>
    </citation>
    <scope>NUCLEOTIDE SEQUENCE</scope>
    <source>
        <strain evidence="3">HKST-UBA02</strain>
    </source>
</reference>
<dbReference type="NCBIfam" id="TIGR04183">
    <property type="entry name" value="Por_Secre_tail"/>
    <property type="match status" value="1"/>
</dbReference>
<name>A0A956SBN8_UNCEI</name>
<dbReference type="InterPro" id="IPR026444">
    <property type="entry name" value="Secre_tail"/>
</dbReference>
<feature type="domain" description="FlgD/Vpr Ig-like" evidence="2">
    <location>
        <begin position="698"/>
        <end position="752"/>
    </location>
</feature>
<dbReference type="InterPro" id="IPR025965">
    <property type="entry name" value="FlgD/Vpr_Ig-like"/>
</dbReference>
<dbReference type="Gene3D" id="3.40.390.10">
    <property type="entry name" value="Collagenase (Catalytic Domain)"/>
    <property type="match status" value="1"/>
</dbReference>
<dbReference type="Pfam" id="PF13860">
    <property type="entry name" value="FlgD_ig"/>
    <property type="match status" value="1"/>
</dbReference>